<dbReference type="GO" id="GO:0030170">
    <property type="term" value="F:pyridoxal phosphate binding"/>
    <property type="evidence" value="ECO:0007669"/>
    <property type="project" value="InterPro"/>
</dbReference>
<evidence type="ECO:0000259" key="2">
    <source>
        <dbReference type="Pfam" id="PF01168"/>
    </source>
</evidence>
<sequence length="219" mass="23019">MPLSRATDVAAIQEARAALESRIAAAGGDPSSITIVAVTKSFGIETVEAALAAGMTTLGENYAAELIEKAAGISNDDVSWHYLGAIQTNKVGRLAQVTSCFEGLAREREAEAIALRRPGATVMVQVELTGLPGRNGVAPHEVQSLVERAQTLGLEVAGLMTVAPQEPDRARAAFRKVREMKEDLGLAEASMGMSDDLEIAVEEGSTMIRVGRGLFGARS</sequence>
<organism evidence="4">
    <name type="scientific">freshwater metagenome</name>
    <dbReference type="NCBI Taxonomy" id="449393"/>
    <lineage>
        <taxon>unclassified sequences</taxon>
        <taxon>metagenomes</taxon>
        <taxon>ecological metagenomes</taxon>
    </lineage>
</organism>
<dbReference type="PANTHER" id="PTHR10146:SF14">
    <property type="entry name" value="PYRIDOXAL PHOSPHATE HOMEOSTASIS PROTEIN"/>
    <property type="match status" value="1"/>
</dbReference>
<reference evidence="4" key="1">
    <citation type="submission" date="2020-05" db="EMBL/GenBank/DDBJ databases">
        <authorList>
            <person name="Chiriac C."/>
            <person name="Salcher M."/>
            <person name="Ghai R."/>
            <person name="Kavagutti S V."/>
        </authorList>
    </citation>
    <scope>NUCLEOTIDE SEQUENCE</scope>
</reference>
<dbReference type="EMBL" id="CAFBPM010000014">
    <property type="protein sequence ID" value="CAB5027730.1"/>
    <property type="molecule type" value="Genomic_DNA"/>
</dbReference>
<proteinExistence type="predicted"/>
<evidence type="ECO:0000313" key="3">
    <source>
        <dbReference type="EMBL" id="CAB4883162.1"/>
    </source>
</evidence>
<dbReference type="EMBL" id="CAFBLT010000003">
    <property type="protein sequence ID" value="CAB4883162.1"/>
    <property type="molecule type" value="Genomic_DNA"/>
</dbReference>
<dbReference type="Gene3D" id="3.20.20.10">
    <property type="entry name" value="Alanine racemase"/>
    <property type="match status" value="1"/>
</dbReference>
<dbReference type="PIRSF" id="PIRSF004848">
    <property type="entry name" value="YBL036c_PLPDEIII"/>
    <property type="match status" value="1"/>
</dbReference>
<dbReference type="InterPro" id="IPR001608">
    <property type="entry name" value="Ala_racemase_N"/>
</dbReference>
<gene>
    <name evidence="3" type="ORF">UFOPK3427_01728</name>
    <name evidence="4" type="ORF">UFOPK4112_01351</name>
</gene>
<dbReference type="CDD" id="cd00635">
    <property type="entry name" value="PLPDE_III_YBL036c_like"/>
    <property type="match status" value="1"/>
</dbReference>
<evidence type="ECO:0000256" key="1">
    <source>
        <dbReference type="ARBA" id="ARBA00022898"/>
    </source>
</evidence>
<accession>A0A6J7RGV5</accession>
<dbReference type="InterPro" id="IPR011078">
    <property type="entry name" value="PyrdxlP_homeostasis"/>
</dbReference>
<dbReference type="SUPFAM" id="SSF51419">
    <property type="entry name" value="PLP-binding barrel"/>
    <property type="match status" value="1"/>
</dbReference>
<dbReference type="Pfam" id="PF01168">
    <property type="entry name" value="Ala_racemase_N"/>
    <property type="match status" value="1"/>
</dbReference>
<feature type="domain" description="Alanine racemase N-terminal" evidence="2">
    <location>
        <begin position="34"/>
        <end position="218"/>
    </location>
</feature>
<keyword evidence="1" id="KW-0663">Pyridoxal phosphate</keyword>
<name>A0A6J7RGV5_9ZZZZ</name>
<dbReference type="PANTHER" id="PTHR10146">
    <property type="entry name" value="PROLINE SYNTHETASE CO-TRANSCRIBED BACTERIAL HOMOLOG PROTEIN"/>
    <property type="match status" value="1"/>
</dbReference>
<dbReference type="AlphaFoldDB" id="A0A6J7RGV5"/>
<dbReference type="InterPro" id="IPR029066">
    <property type="entry name" value="PLP-binding_barrel"/>
</dbReference>
<evidence type="ECO:0000313" key="4">
    <source>
        <dbReference type="EMBL" id="CAB5027730.1"/>
    </source>
</evidence>
<protein>
    <submittedName>
        <fullName evidence="4">Unannotated protein</fullName>
    </submittedName>
</protein>